<reference evidence="3" key="1">
    <citation type="journal article" date="2019" name="Int. J. Syst. Evol. Microbiol.">
        <title>The Global Catalogue of Microorganisms (GCM) 10K type strain sequencing project: providing services to taxonomists for standard genome sequencing and annotation.</title>
        <authorList>
            <consortium name="The Broad Institute Genomics Platform"/>
            <consortium name="The Broad Institute Genome Sequencing Center for Infectious Disease"/>
            <person name="Wu L."/>
            <person name="Ma J."/>
        </authorList>
    </citation>
    <scope>NUCLEOTIDE SEQUENCE [LARGE SCALE GENOMIC DNA]</scope>
    <source>
        <strain evidence="3">KCTC 42501</strain>
    </source>
</reference>
<dbReference type="Proteomes" id="UP001595729">
    <property type="component" value="Unassembled WGS sequence"/>
</dbReference>
<sequence length="442" mass="49700">MTEHAICFQCIEDDVLSAIVESQGEPLLCECCGENENNAFTYERLGEELEPVLREYFEVGPTVRRFYDDDKEGWEQEGDQLSYIVQEVLGQDVDDPDALVDALIAAEHFWPGDGGDAFYDDTQLYVARRATPHAWMAEWHALQGELAQKRRFFSDTARKLFNRLFEDVANARVFDQDAAAWLPVVGELPAETEVFRARVVRADTELRTFLEAPSRELGAPPPKKAVAGRMNAPGIAVFYAALDADTCLAEMRPAIGGRVLVGKFRTKQTLRVLDFRRLEAGVLAKLSYFDSKYSEQRERAVFLRRLHGLISRPVVPGHEDEYLITQTLAEYLAHVHQPAFDCVIFQSVQRQGGANIVLFGRDAVAPIVSLDADNANVGPVFAPPLTGGETTNDFSFPVEYIADSAKLFATRSIEYSHVELHFSIDDNHLFVHEENFDDGDWE</sequence>
<evidence type="ECO:0000313" key="2">
    <source>
        <dbReference type="EMBL" id="MFC3682148.1"/>
    </source>
</evidence>
<keyword evidence="3" id="KW-1185">Reference proteome</keyword>
<evidence type="ECO:0000259" key="1">
    <source>
        <dbReference type="SMART" id="SM00953"/>
    </source>
</evidence>
<protein>
    <submittedName>
        <fullName evidence="2">RES family NAD+ phosphorylase</fullName>
    </submittedName>
</protein>
<evidence type="ECO:0000313" key="3">
    <source>
        <dbReference type="Proteomes" id="UP001595729"/>
    </source>
</evidence>
<dbReference type="InterPro" id="IPR014914">
    <property type="entry name" value="RES_dom"/>
</dbReference>
<dbReference type="RefSeq" id="WP_382169857.1">
    <property type="nucleotide sequence ID" value="NZ_JBHRXX010000001.1"/>
</dbReference>
<dbReference type="SMART" id="SM00953">
    <property type="entry name" value="RES"/>
    <property type="match status" value="1"/>
</dbReference>
<proteinExistence type="predicted"/>
<comment type="caution">
    <text evidence="2">The sequence shown here is derived from an EMBL/GenBank/DDBJ whole genome shotgun (WGS) entry which is preliminary data.</text>
</comment>
<name>A0ABV7VYQ6_9BURK</name>
<gene>
    <name evidence="2" type="ORF">ACFOPI_01010</name>
</gene>
<feature type="domain" description="RES" evidence="1">
    <location>
        <begin position="213"/>
        <end position="370"/>
    </location>
</feature>
<accession>A0ABV7VYQ6</accession>
<organism evidence="2 3">
    <name type="scientific">Hydrogenophaga luteola</name>
    <dbReference type="NCBI Taxonomy" id="1591122"/>
    <lineage>
        <taxon>Bacteria</taxon>
        <taxon>Pseudomonadati</taxon>
        <taxon>Pseudomonadota</taxon>
        <taxon>Betaproteobacteria</taxon>
        <taxon>Burkholderiales</taxon>
        <taxon>Comamonadaceae</taxon>
        <taxon>Hydrogenophaga</taxon>
    </lineage>
</organism>
<dbReference type="Pfam" id="PF08808">
    <property type="entry name" value="RES"/>
    <property type="match status" value="1"/>
</dbReference>
<dbReference type="EMBL" id="JBHRXX010000001">
    <property type="protein sequence ID" value="MFC3682148.1"/>
    <property type="molecule type" value="Genomic_DNA"/>
</dbReference>